<feature type="domain" description="Aminotransferase-like plant mobile" evidence="1">
    <location>
        <begin position="43"/>
        <end position="99"/>
    </location>
</feature>
<accession>W1PKL5</accession>
<dbReference type="HOGENOM" id="CLU_058703_0_0_1"/>
<sequence length="395" mass="45733">MEKQEIRIDEKTFQLNNWPVTEEQVQLVNASWLGALSIIRPGRIDHPLVAANAERWHSETNSFHYNIQIGEMTPAIFDVYKILGLFVDGEPVTCRPINDLRKFIEDNLGIIPIEVATVPTRYLQFEDIEQANRYAWGAVALAYLYCSLGKAYTFKRRHFSGFATLMQVIWNPYFKSDEAISDDRHEAFEAAMCVIFDDIIEPYMSDRVCRQFGAKQGIPRNHFSVGKRSSKYGEQRDWRNVNSNKIHHWLSCYDHMMTNIEVNTVNGLASQEYKAWYNRVSHPIIHNVANPPIDILQHHNQEEEEVVPAHESQYIIRPRGYEDDLVSAVQASTTILSEALTLRQKWYPKVYSHVNAFEMLSKFVPANMEDMEAMMELLQREVNEEAIQEVVGKSS</sequence>
<dbReference type="InterPro" id="IPR044824">
    <property type="entry name" value="MAIN-like"/>
</dbReference>
<keyword evidence="3" id="KW-1185">Reference proteome</keyword>
<gene>
    <name evidence="2" type="ORF">AMTR_s00156p00021000</name>
</gene>
<dbReference type="AlphaFoldDB" id="W1PKL5"/>
<dbReference type="InterPro" id="IPR019557">
    <property type="entry name" value="AminoTfrase-like_pln_mobile"/>
</dbReference>
<dbReference type="Gramene" id="ERN08284">
    <property type="protein sequence ID" value="ERN08284"/>
    <property type="gene ID" value="AMTR_s00156p00021000"/>
</dbReference>
<dbReference type="Proteomes" id="UP000017836">
    <property type="component" value="Unassembled WGS sequence"/>
</dbReference>
<evidence type="ECO:0000259" key="1">
    <source>
        <dbReference type="Pfam" id="PF10536"/>
    </source>
</evidence>
<name>W1PKL5_AMBTC</name>
<dbReference type="PANTHER" id="PTHR46033:SF1">
    <property type="entry name" value="PROTEIN MAIN-LIKE 2"/>
    <property type="match status" value="1"/>
</dbReference>
<dbReference type="EMBL" id="KI393527">
    <property type="protein sequence ID" value="ERN08284.1"/>
    <property type="molecule type" value="Genomic_DNA"/>
</dbReference>
<dbReference type="PANTHER" id="PTHR46033">
    <property type="entry name" value="PROTEIN MAIN-LIKE 2"/>
    <property type="match status" value="1"/>
</dbReference>
<evidence type="ECO:0000313" key="2">
    <source>
        <dbReference type="EMBL" id="ERN08284.1"/>
    </source>
</evidence>
<protein>
    <recommendedName>
        <fullName evidence="1">Aminotransferase-like plant mobile domain-containing protein</fullName>
    </recommendedName>
</protein>
<reference evidence="3" key="1">
    <citation type="journal article" date="2013" name="Science">
        <title>The Amborella genome and the evolution of flowering plants.</title>
        <authorList>
            <consortium name="Amborella Genome Project"/>
        </authorList>
    </citation>
    <scope>NUCLEOTIDE SEQUENCE [LARGE SCALE GENOMIC DNA]</scope>
</reference>
<dbReference type="Pfam" id="PF10536">
    <property type="entry name" value="PMD"/>
    <property type="match status" value="2"/>
</dbReference>
<proteinExistence type="predicted"/>
<organism evidence="2 3">
    <name type="scientific">Amborella trichopoda</name>
    <dbReference type="NCBI Taxonomy" id="13333"/>
    <lineage>
        <taxon>Eukaryota</taxon>
        <taxon>Viridiplantae</taxon>
        <taxon>Streptophyta</taxon>
        <taxon>Embryophyta</taxon>
        <taxon>Tracheophyta</taxon>
        <taxon>Spermatophyta</taxon>
        <taxon>Magnoliopsida</taxon>
        <taxon>Amborellales</taxon>
        <taxon>Amborellaceae</taxon>
        <taxon>Amborella</taxon>
    </lineage>
</organism>
<evidence type="ECO:0000313" key="3">
    <source>
        <dbReference type="Proteomes" id="UP000017836"/>
    </source>
</evidence>
<dbReference type="GO" id="GO:0010073">
    <property type="term" value="P:meristem maintenance"/>
    <property type="evidence" value="ECO:0007669"/>
    <property type="project" value="InterPro"/>
</dbReference>
<feature type="domain" description="Aminotransferase-like plant mobile" evidence="1">
    <location>
        <begin position="167"/>
        <end position="278"/>
    </location>
</feature>